<dbReference type="EMBL" id="NMQW01000023">
    <property type="protein sequence ID" value="OXM85228.1"/>
    <property type="molecule type" value="Genomic_DNA"/>
</dbReference>
<reference evidence="2 3" key="1">
    <citation type="submission" date="2017-07" db="EMBL/GenBank/DDBJ databases">
        <title>Genome sequencing and assembly of Paenibacillus rigui.</title>
        <authorList>
            <person name="Mayilraj S."/>
        </authorList>
    </citation>
    <scope>NUCLEOTIDE SEQUENCE [LARGE SCALE GENOMIC DNA]</scope>
    <source>
        <strain evidence="2 3">JCM 16352</strain>
    </source>
</reference>
<keyword evidence="1" id="KW-1133">Transmembrane helix</keyword>
<evidence type="ECO:0000313" key="3">
    <source>
        <dbReference type="Proteomes" id="UP000215509"/>
    </source>
</evidence>
<feature type="transmembrane region" description="Helical" evidence="1">
    <location>
        <begin position="323"/>
        <end position="347"/>
    </location>
</feature>
<comment type="caution">
    <text evidence="2">The sequence shown here is derived from an EMBL/GenBank/DDBJ whole genome shotgun (WGS) entry which is preliminary data.</text>
</comment>
<name>A0A229UP96_9BACL</name>
<sequence length="354" mass="41266">MAIFYMNICVVYVFSLCSRWFVKNQPALAPARPNVLFALVALISMVLVAGLRKNIGDTYFYMYSYAQNNYNLESLVGQKDIGFNVFQMLLQTISSDPQILVFVVALLTNVLVFITYYKYSKLFELSLYVYITSGMFLMSMNGIRQFLAAAIAFAATKYIFNGNWKKYMLVVLLAAQFHQSALILIPIYFIVRRKAWSWTTSILLVMSIMIVIGFNQFSSALFSVLENSQYSDYKNFSEGGTNILRVAVWGVPVIFAFLGRNKLRELFPQSDYVVNMALIAFVFMIISTQNWIFARFTFYFGLYSPLLMSWIVQLFVSRERKIIYYLILICYFIYYFYENVFSLGIWYESDYLKF</sequence>
<dbReference type="AlphaFoldDB" id="A0A229UP96"/>
<feature type="transmembrane region" description="Helical" evidence="1">
    <location>
        <begin position="5"/>
        <end position="22"/>
    </location>
</feature>
<dbReference type="Proteomes" id="UP000215509">
    <property type="component" value="Unassembled WGS sequence"/>
</dbReference>
<dbReference type="InterPro" id="IPR049458">
    <property type="entry name" value="EpsG-like"/>
</dbReference>
<proteinExistence type="predicted"/>
<protein>
    <submittedName>
        <fullName evidence="2">Capsular biosynthesis protein</fullName>
    </submittedName>
</protein>
<dbReference type="Pfam" id="PF14897">
    <property type="entry name" value="EpsG"/>
    <property type="match status" value="1"/>
</dbReference>
<evidence type="ECO:0000256" key="1">
    <source>
        <dbReference type="SAM" id="Phobius"/>
    </source>
</evidence>
<dbReference type="OrthoDB" id="1649543at2"/>
<feature type="transmembrane region" description="Helical" evidence="1">
    <location>
        <begin position="34"/>
        <end position="52"/>
    </location>
</feature>
<feature type="transmembrane region" description="Helical" evidence="1">
    <location>
        <begin position="202"/>
        <end position="222"/>
    </location>
</feature>
<accession>A0A229UP96</accession>
<feature type="transmembrane region" description="Helical" evidence="1">
    <location>
        <begin position="129"/>
        <end position="155"/>
    </location>
</feature>
<feature type="transmembrane region" description="Helical" evidence="1">
    <location>
        <begin position="242"/>
        <end position="260"/>
    </location>
</feature>
<keyword evidence="1" id="KW-0472">Membrane</keyword>
<gene>
    <name evidence="2" type="ORF">CF651_16660</name>
</gene>
<feature type="transmembrane region" description="Helical" evidence="1">
    <location>
        <begin position="167"/>
        <end position="190"/>
    </location>
</feature>
<keyword evidence="3" id="KW-1185">Reference proteome</keyword>
<feature type="transmembrane region" description="Helical" evidence="1">
    <location>
        <begin position="99"/>
        <end position="117"/>
    </location>
</feature>
<feature type="transmembrane region" description="Helical" evidence="1">
    <location>
        <begin position="298"/>
        <end position="316"/>
    </location>
</feature>
<keyword evidence="1" id="KW-0812">Transmembrane</keyword>
<dbReference type="RefSeq" id="WP_094015992.1">
    <property type="nucleotide sequence ID" value="NZ_NMQW01000023.1"/>
</dbReference>
<evidence type="ECO:0000313" key="2">
    <source>
        <dbReference type="EMBL" id="OXM85228.1"/>
    </source>
</evidence>
<feature type="transmembrane region" description="Helical" evidence="1">
    <location>
        <begin position="272"/>
        <end position="292"/>
    </location>
</feature>
<organism evidence="2 3">
    <name type="scientific">Paenibacillus rigui</name>
    <dbReference type="NCBI Taxonomy" id="554312"/>
    <lineage>
        <taxon>Bacteria</taxon>
        <taxon>Bacillati</taxon>
        <taxon>Bacillota</taxon>
        <taxon>Bacilli</taxon>
        <taxon>Bacillales</taxon>
        <taxon>Paenibacillaceae</taxon>
        <taxon>Paenibacillus</taxon>
    </lineage>
</organism>